<keyword evidence="1" id="KW-0175">Coiled coil</keyword>
<accession>A0A8H2VSJ3</accession>
<evidence type="ECO:0000256" key="2">
    <source>
        <dbReference type="SAM" id="MobiDB-lite"/>
    </source>
</evidence>
<feature type="region of interest" description="Disordered" evidence="2">
    <location>
        <begin position="1"/>
        <end position="23"/>
    </location>
</feature>
<name>A0A8H2VSJ3_9HELO</name>
<dbReference type="OrthoDB" id="3545306at2759"/>
<evidence type="ECO:0000313" key="4">
    <source>
        <dbReference type="Proteomes" id="UP000624404"/>
    </source>
</evidence>
<protein>
    <submittedName>
        <fullName evidence="3">F362c55c-b005-4c35-b655-9d125ffb7173</fullName>
    </submittedName>
</protein>
<evidence type="ECO:0000313" key="3">
    <source>
        <dbReference type="EMBL" id="CAD6443526.1"/>
    </source>
</evidence>
<sequence>MNSSDSNSDGKRPCNFQETSGPTTRSAVLGPFCWTFAPTERRQMPDSIIEYILKYFYEPRPLPRDVYNDLDCPKAGPHLERYDNLDDIFLHFCWDVKNKLRDEINDLKKEHDDLNRNYAALLNQFIGSSAVEISSESWKLLNCDAGRPFDPPDKCVCCNCFRLLEHSLWETLWKTHSLVIDLDFLRIEHQELVEKYAWLRYKVRQS</sequence>
<feature type="coiled-coil region" evidence="1">
    <location>
        <begin position="97"/>
        <end position="124"/>
    </location>
</feature>
<dbReference type="EMBL" id="CAJHIA010000010">
    <property type="protein sequence ID" value="CAD6443526.1"/>
    <property type="molecule type" value="Genomic_DNA"/>
</dbReference>
<organism evidence="3 4">
    <name type="scientific">Sclerotinia trifoliorum</name>
    <dbReference type="NCBI Taxonomy" id="28548"/>
    <lineage>
        <taxon>Eukaryota</taxon>
        <taxon>Fungi</taxon>
        <taxon>Dikarya</taxon>
        <taxon>Ascomycota</taxon>
        <taxon>Pezizomycotina</taxon>
        <taxon>Leotiomycetes</taxon>
        <taxon>Helotiales</taxon>
        <taxon>Sclerotiniaceae</taxon>
        <taxon>Sclerotinia</taxon>
    </lineage>
</organism>
<reference evidence="3" key="1">
    <citation type="submission" date="2020-10" db="EMBL/GenBank/DDBJ databases">
        <authorList>
            <person name="Kusch S."/>
        </authorList>
    </citation>
    <scope>NUCLEOTIDE SEQUENCE</scope>
    <source>
        <strain evidence="3">SwB9</strain>
    </source>
</reference>
<keyword evidence="4" id="KW-1185">Reference proteome</keyword>
<dbReference type="AlphaFoldDB" id="A0A8H2VSJ3"/>
<gene>
    <name evidence="3" type="ORF">SCLTRI_LOCUS3318</name>
</gene>
<comment type="caution">
    <text evidence="3">The sequence shown here is derived from an EMBL/GenBank/DDBJ whole genome shotgun (WGS) entry which is preliminary data.</text>
</comment>
<proteinExistence type="predicted"/>
<dbReference type="Proteomes" id="UP000624404">
    <property type="component" value="Unassembled WGS sequence"/>
</dbReference>
<evidence type="ECO:0000256" key="1">
    <source>
        <dbReference type="SAM" id="Coils"/>
    </source>
</evidence>